<dbReference type="Pfam" id="PF23951">
    <property type="entry name" value="DUF7282"/>
    <property type="match status" value="1"/>
</dbReference>
<dbReference type="AlphaFoldDB" id="A0A498L0L4"/>
<organism evidence="4 5">
    <name type="scientific">Halorientalis pallida</name>
    <dbReference type="NCBI Taxonomy" id="2479928"/>
    <lineage>
        <taxon>Archaea</taxon>
        <taxon>Methanobacteriati</taxon>
        <taxon>Methanobacteriota</taxon>
        <taxon>Stenosarchaea group</taxon>
        <taxon>Halobacteria</taxon>
        <taxon>Halobacteriales</taxon>
        <taxon>Haloarculaceae</taxon>
        <taxon>Halorientalis</taxon>
    </lineage>
</organism>
<proteinExistence type="predicted"/>
<feature type="compositionally biased region" description="Low complexity" evidence="1">
    <location>
        <begin position="44"/>
        <end position="98"/>
    </location>
</feature>
<evidence type="ECO:0000259" key="3">
    <source>
        <dbReference type="Pfam" id="PF23951"/>
    </source>
</evidence>
<feature type="region of interest" description="Disordered" evidence="1">
    <location>
        <begin position="753"/>
        <end position="779"/>
    </location>
</feature>
<accession>A0A498L0L4</accession>
<dbReference type="EMBL" id="RDFA01000007">
    <property type="protein sequence ID" value="RXK46926.1"/>
    <property type="molecule type" value="Genomic_DNA"/>
</dbReference>
<keyword evidence="2" id="KW-0472">Membrane</keyword>
<feature type="domain" description="DUF7282" evidence="3">
    <location>
        <begin position="617"/>
        <end position="721"/>
    </location>
</feature>
<feature type="region of interest" description="Disordered" evidence="1">
    <location>
        <begin position="34"/>
        <end position="113"/>
    </location>
</feature>
<feature type="transmembrane region" description="Helical" evidence="2">
    <location>
        <begin position="794"/>
        <end position="811"/>
    </location>
</feature>
<reference evidence="4 5" key="1">
    <citation type="submission" date="2019-01" db="EMBL/GenBank/DDBJ databases">
        <title>Halorientalis sp. F13-25 a new haloarchaeum isolated from hypersaline water.</title>
        <authorList>
            <person name="Ana D.-V."/>
            <person name="Cristina S.-P."/>
            <person name="Antonio V."/>
        </authorList>
    </citation>
    <scope>NUCLEOTIDE SEQUENCE [LARGE SCALE GENOMIC DNA]</scope>
    <source>
        <strain evidence="4 5">F13-25</strain>
    </source>
</reference>
<dbReference type="InterPro" id="IPR055706">
    <property type="entry name" value="Slg1/2_DUF7282"/>
</dbReference>
<protein>
    <recommendedName>
        <fullName evidence="3">DUF7282 domain-containing protein</fullName>
    </recommendedName>
</protein>
<gene>
    <name evidence="4" type="ORF">EAF64_17420</name>
</gene>
<dbReference type="NCBIfam" id="NF045517">
    <property type="entry name" value="halo_surf_dom"/>
    <property type="match status" value="1"/>
</dbReference>
<keyword evidence="2" id="KW-0812">Transmembrane</keyword>
<evidence type="ECO:0000313" key="4">
    <source>
        <dbReference type="EMBL" id="RXK46926.1"/>
    </source>
</evidence>
<feature type="compositionally biased region" description="Polar residues" evidence="1">
    <location>
        <begin position="718"/>
        <end position="727"/>
    </location>
</feature>
<dbReference type="PRINTS" id="PR01217">
    <property type="entry name" value="PRICHEXTENSN"/>
</dbReference>
<evidence type="ECO:0000256" key="2">
    <source>
        <dbReference type="SAM" id="Phobius"/>
    </source>
</evidence>
<dbReference type="Proteomes" id="UP000289691">
    <property type="component" value="Unassembled WGS sequence"/>
</dbReference>
<name>A0A498L0L4_9EURY</name>
<evidence type="ECO:0000313" key="5">
    <source>
        <dbReference type="Proteomes" id="UP000289691"/>
    </source>
</evidence>
<evidence type="ECO:0000256" key="1">
    <source>
        <dbReference type="SAM" id="MobiDB-lite"/>
    </source>
</evidence>
<feature type="region of interest" description="Disordered" evidence="1">
    <location>
        <begin position="718"/>
        <end position="737"/>
    </location>
</feature>
<dbReference type="RefSeq" id="WP_129070259.1">
    <property type="nucleotide sequence ID" value="NZ_RDFA01000007.1"/>
</dbReference>
<keyword evidence="2" id="KW-1133">Transmembrane helix</keyword>
<sequence>MGVRSDKLRGLCLLALLVIATVAGTAGTVGSTTAANDEVTATATPDEPTSSPTPDEPTSSPTPDEPTSSPTPDEPTSSPTPDEPTSSPTPDEPTSSPTPDGPAPLKATFSPGVAAQNTTVLELSRSEGRHNVTVTADGLDAETIRELLAEQKDAFINEGGRVEFRVIEKTPSINVDFSSIQAGTYEFEFTVKGTREAATATVRVISPNNSSPESVTSASPTFVGGKIKVTRGGVAKIPIRTRVSTRMKVHIASNSGGYSGSFTIRNGREDDIIRLRLNTFTLGRYGNQYEAGIRGTAVSAASTVSSDDKILSGQLNQSTPLLNSVDPGTYTLRISVDGKQTDKSSLEIKPLSNTRVWTQTAPQQEFDEYYTASDVRSAVMDEYDREAIAVGDVLVIGIYKSGLSGVLSTGDDPLQQLLAHNASAFSLTIRQQNPKNNQTAKILDLRETIRRDRLELFSDEKNEVVYLLGRTNKLIFHDGQAKNKNTLVAGDQFSAELTLLKSGSLVEADKTSETTFEAVKRVVDFQYKSNMITVQSEFDQSIKGSTSVAPGTELEIQAKSKGADPFLKRTTAEVTPEQTFESTFDFNDVSQNITFRLNMTDIPNEDTVGIVGDALRASVSFDKQQIQTDAISISSVRLSHGGYLALRNGSSSGAVVGISGKLTPGRHDDIRVPVRKEWNGSKTLVAVPYYNISEAKPTNVRQSDIVYRQDGSAVSDTATITKPSQGADTLENGTGGHQANRTVAANISEPTATAPESLIPADPSELTPAASSDDRSLVATSADPAGPGLADLSVAAYGVVALGLLVVFVVVRE</sequence>
<keyword evidence="5" id="KW-1185">Reference proteome</keyword>
<comment type="caution">
    <text evidence="4">The sequence shown here is derived from an EMBL/GenBank/DDBJ whole genome shotgun (WGS) entry which is preliminary data.</text>
</comment>